<dbReference type="InterPro" id="IPR044588">
    <property type="entry name" value="EREX-like"/>
</dbReference>
<dbReference type="PANTHER" id="PTHR46856:SF1">
    <property type="entry name" value="PX DOMAIN-CONTAINING PROTEIN EREL1-RELATED"/>
    <property type="match status" value="1"/>
</dbReference>
<proteinExistence type="predicted"/>
<protein>
    <submittedName>
        <fullName evidence="2">Phox (PX) domain protein</fullName>
    </submittedName>
</protein>
<feature type="coiled-coil region" evidence="1">
    <location>
        <begin position="108"/>
        <end position="142"/>
    </location>
</feature>
<reference evidence="2 3" key="1">
    <citation type="journal article" date="2018" name="Front. Plant Sci.">
        <title>Red Clover (Trifolium pratense) and Zigzag Clover (T. medium) - A Picture of Genomic Similarities and Differences.</title>
        <authorList>
            <person name="Dluhosova J."/>
            <person name="Istvanek J."/>
            <person name="Nedelnik J."/>
            <person name="Repkova J."/>
        </authorList>
    </citation>
    <scope>NUCLEOTIDE SEQUENCE [LARGE SCALE GENOMIC DNA]</scope>
    <source>
        <strain evidence="3">cv. 10/8</strain>
        <tissue evidence="2">Leaf</tissue>
    </source>
</reference>
<sequence length="194" mass="22221">MSKQYGELEAKSKADIKVLVKEVKSLRSSRTELKKELNESIKEKCEAEKLLLHEREKREQAETAWRKQLEKCGVLFKQLQECNLNLPYEDDDRTFLHPSSLNDAFNQLKTSDDQIDILLAEVENLEEDYRSAASDVDKTNNDIKDGVICGDEVRKIIADLFIDNVRLRKQTNRVARHALKLGSTASVDSPSNEN</sequence>
<gene>
    <name evidence="2" type="ORF">A2U01_0011237</name>
</gene>
<evidence type="ECO:0000313" key="3">
    <source>
        <dbReference type="Proteomes" id="UP000265520"/>
    </source>
</evidence>
<evidence type="ECO:0000313" key="2">
    <source>
        <dbReference type="EMBL" id="MCH90323.1"/>
    </source>
</evidence>
<dbReference type="PANTHER" id="PTHR46856">
    <property type="entry name" value="PX DOMAIN-CONTAINING PROTEIN EREL1-RELATED"/>
    <property type="match status" value="1"/>
</dbReference>
<comment type="caution">
    <text evidence="2">The sequence shown here is derived from an EMBL/GenBank/DDBJ whole genome shotgun (WGS) entry which is preliminary data.</text>
</comment>
<name>A0A392MSM7_9FABA</name>
<keyword evidence="1" id="KW-0175">Coiled coil</keyword>
<dbReference type="GO" id="GO:0015031">
    <property type="term" value="P:protein transport"/>
    <property type="evidence" value="ECO:0007669"/>
    <property type="project" value="InterPro"/>
</dbReference>
<organism evidence="2 3">
    <name type="scientific">Trifolium medium</name>
    <dbReference type="NCBI Taxonomy" id="97028"/>
    <lineage>
        <taxon>Eukaryota</taxon>
        <taxon>Viridiplantae</taxon>
        <taxon>Streptophyta</taxon>
        <taxon>Embryophyta</taxon>
        <taxon>Tracheophyta</taxon>
        <taxon>Spermatophyta</taxon>
        <taxon>Magnoliopsida</taxon>
        <taxon>eudicotyledons</taxon>
        <taxon>Gunneridae</taxon>
        <taxon>Pentapetalae</taxon>
        <taxon>rosids</taxon>
        <taxon>fabids</taxon>
        <taxon>Fabales</taxon>
        <taxon>Fabaceae</taxon>
        <taxon>Papilionoideae</taxon>
        <taxon>50 kb inversion clade</taxon>
        <taxon>NPAAA clade</taxon>
        <taxon>Hologalegina</taxon>
        <taxon>IRL clade</taxon>
        <taxon>Trifolieae</taxon>
        <taxon>Trifolium</taxon>
    </lineage>
</organism>
<dbReference type="AlphaFoldDB" id="A0A392MSM7"/>
<accession>A0A392MSM7</accession>
<evidence type="ECO:0000256" key="1">
    <source>
        <dbReference type="SAM" id="Coils"/>
    </source>
</evidence>
<dbReference type="Proteomes" id="UP000265520">
    <property type="component" value="Unassembled WGS sequence"/>
</dbReference>
<feature type="coiled-coil region" evidence="1">
    <location>
        <begin position="16"/>
        <end position="43"/>
    </location>
</feature>
<feature type="non-terminal residue" evidence="2">
    <location>
        <position position="194"/>
    </location>
</feature>
<dbReference type="EMBL" id="LXQA010018071">
    <property type="protein sequence ID" value="MCH90323.1"/>
    <property type="molecule type" value="Genomic_DNA"/>
</dbReference>
<keyword evidence="3" id="KW-1185">Reference proteome</keyword>